<dbReference type="GO" id="GO:0008270">
    <property type="term" value="F:zinc ion binding"/>
    <property type="evidence" value="ECO:0007669"/>
    <property type="project" value="InterPro"/>
</dbReference>
<dbReference type="OrthoDB" id="9761532at2"/>
<comment type="similarity">
    <text evidence="2">Belongs to the peptidase M20A family.</text>
</comment>
<dbReference type="InterPro" id="IPR050072">
    <property type="entry name" value="Peptidase_M20A"/>
</dbReference>
<proteinExistence type="inferred from homology"/>
<evidence type="ECO:0000313" key="9">
    <source>
        <dbReference type="EMBL" id="RCX18595.1"/>
    </source>
</evidence>
<keyword evidence="6" id="KW-0862">Zinc</keyword>
<dbReference type="PANTHER" id="PTHR43808">
    <property type="entry name" value="ACETYLORNITHINE DEACETYLASE"/>
    <property type="match status" value="1"/>
</dbReference>
<dbReference type="AlphaFoldDB" id="A0A369BB78"/>
<dbReference type="GO" id="GO:0016805">
    <property type="term" value="F:dipeptidase activity"/>
    <property type="evidence" value="ECO:0007669"/>
    <property type="project" value="UniProtKB-KW"/>
</dbReference>
<dbReference type="InterPro" id="IPR010964">
    <property type="entry name" value="M20A_pepV-rel"/>
</dbReference>
<reference evidence="9 10" key="1">
    <citation type="submission" date="2018-07" db="EMBL/GenBank/DDBJ databases">
        <title>Genomic Encyclopedia of Type Strains, Phase III (KMG-III): the genomes of soil and plant-associated and newly described type strains.</title>
        <authorList>
            <person name="Whitman W."/>
        </authorList>
    </citation>
    <scope>NUCLEOTIDE SEQUENCE [LARGE SCALE GENOMIC DNA]</scope>
    <source>
        <strain evidence="9 10">CECT 8333</strain>
    </source>
</reference>
<dbReference type="InterPro" id="IPR036264">
    <property type="entry name" value="Bact_exopeptidase_dim_dom"/>
</dbReference>
<evidence type="ECO:0000256" key="2">
    <source>
        <dbReference type="ARBA" id="ARBA00006247"/>
    </source>
</evidence>
<keyword evidence="3" id="KW-0645">Protease</keyword>
<evidence type="ECO:0000256" key="3">
    <source>
        <dbReference type="ARBA" id="ARBA00022670"/>
    </source>
</evidence>
<gene>
    <name evidence="9" type="ORF">DFP94_106129</name>
</gene>
<organism evidence="9 10">
    <name type="scientific">Fontibacillus phaseoli</name>
    <dbReference type="NCBI Taxonomy" id="1416533"/>
    <lineage>
        <taxon>Bacteria</taxon>
        <taxon>Bacillati</taxon>
        <taxon>Bacillota</taxon>
        <taxon>Bacilli</taxon>
        <taxon>Bacillales</taxon>
        <taxon>Paenibacillaceae</taxon>
        <taxon>Fontibacillus</taxon>
    </lineage>
</organism>
<comment type="caution">
    <text evidence="9">The sequence shown here is derived from an EMBL/GenBank/DDBJ whole genome shotgun (WGS) entry which is preliminary data.</text>
</comment>
<dbReference type="Pfam" id="PF01546">
    <property type="entry name" value="Peptidase_M20"/>
    <property type="match status" value="1"/>
</dbReference>
<dbReference type="SUPFAM" id="SSF55031">
    <property type="entry name" value="Bacterial exopeptidase dimerisation domain"/>
    <property type="match status" value="1"/>
</dbReference>
<keyword evidence="7" id="KW-0224">Dipeptidase</keyword>
<evidence type="ECO:0000256" key="1">
    <source>
        <dbReference type="ARBA" id="ARBA00001947"/>
    </source>
</evidence>
<keyword evidence="4" id="KW-0479">Metal-binding</keyword>
<name>A0A369BB78_9BACL</name>
<dbReference type="Proteomes" id="UP000253090">
    <property type="component" value="Unassembled WGS sequence"/>
</dbReference>
<keyword evidence="5" id="KW-0378">Hydrolase</keyword>
<sequence length="472" mass="50744">MNGSHEAVTDALVDEWILAHQAEMLEAMKRLVRVRSVGEGFFPGQAHPFGEGCAQAVDLTRELIAQAGLQAKEHDYYGISAVYPGDSERTISFFSHLDVVPEGSGWSFDPYGPFVKDGYLFGRGAADNKGAVIGVLYVLKFLRDHNLRLNHTITAFLGCNEESGMRDVEHYLRSDTPSFSVVSDGFFPLGNGEKGILTADFVADVSGSNLLSFTAGELSNVVPPSASAVIQGFPASEVQAALGEDFTVTETEGGIQVRTEGIGGHAAFPEGTLNPIPKLATALLECGLLTGTAREAAAFIASAFADYYGHGLHVDVEDEASGKTTHTAGLVRLTEGKLIVNVNIRYAVSANAQALIDQMRATGAEYGFTLTNIEDNPPFYIPETDPIVRSLVDLANQRLNTDLPTYVMGGATHARKLPHAVSFGPSRSDIGNPFPAGRGKPHQPDEALRLQDIWDGIKIYIHAVLLLDRMVE</sequence>
<dbReference type="InterPro" id="IPR002933">
    <property type="entry name" value="Peptidase_M20"/>
</dbReference>
<evidence type="ECO:0000256" key="8">
    <source>
        <dbReference type="ARBA" id="ARBA00023049"/>
    </source>
</evidence>
<protein>
    <submittedName>
        <fullName evidence="9">Succinyl-diaminopimelate desuccinylase</fullName>
    </submittedName>
</protein>
<dbReference type="Gene3D" id="3.40.630.10">
    <property type="entry name" value="Zn peptidases"/>
    <property type="match status" value="1"/>
</dbReference>
<keyword evidence="8" id="KW-0482">Metalloprotease</keyword>
<evidence type="ECO:0000313" key="10">
    <source>
        <dbReference type="Proteomes" id="UP000253090"/>
    </source>
</evidence>
<dbReference type="EMBL" id="QPJW01000006">
    <property type="protein sequence ID" value="RCX18595.1"/>
    <property type="molecule type" value="Genomic_DNA"/>
</dbReference>
<evidence type="ECO:0000256" key="5">
    <source>
        <dbReference type="ARBA" id="ARBA00022801"/>
    </source>
</evidence>
<evidence type="ECO:0000256" key="4">
    <source>
        <dbReference type="ARBA" id="ARBA00022723"/>
    </source>
</evidence>
<dbReference type="GO" id="GO:0008777">
    <property type="term" value="F:acetylornithine deacetylase activity"/>
    <property type="evidence" value="ECO:0007669"/>
    <property type="project" value="TreeGrafter"/>
</dbReference>
<dbReference type="Gene3D" id="3.30.70.360">
    <property type="match status" value="2"/>
</dbReference>
<comment type="cofactor">
    <cofactor evidence="1">
        <name>Zn(2+)</name>
        <dbReference type="ChEBI" id="CHEBI:29105"/>
    </cofactor>
</comment>
<dbReference type="GO" id="GO:0008237">
    <property type="term" value="F:metallopeptidase activity"/>
    <property type="evidence" value="ECO:0007669"/>
    <property type="project" value="UniProtKB-KW"/>
</dbReference>
<dbReference type="SUPFAM" id="SSF53187">
    <property type="entry name" value="Zn-dependent exopeptidases"/>
    <property type="match status" value="1"/>
</dbReference>
<evidence type="ECO:0000256" key="7">
    <source>
        <dbReference type="ARBA" id="ARBA00022997"/>
    </source>
</evidence>
<accession>A0A369BB78</accession>
<dbReference type="NCBIfam" id="TIGR01887">
    <property type="entry name" value="dipeptidaselike"/>
    <property type="match status" value="1"/>
</dbReference>
<dbReference type="GO" id="GO:0006508">
    <property type="term" value="P:proteolysis"/>
    <property type="evidence" value="ECO:0007669"/>
    <property type="project" value="UniProtKB-KW"/>
</dbReference>
<dbReference type="GO" id="GO:0006526">
    <property type="term" value="P:L-arginine biosynthetic process"/>
    <property type="evidence" value="ECO:0007669"/>
    <property type="project" value="TreeGrafter"/>
</dbReference>
<evidence type="ECO:0000256" key="6">
    <source>
        <dbReference type="ARBA" id="ARBA00022833"/>
    </source>
</evidence>
<dbReference type="RefSeq" id="WP_114497460.1">
    <property type="nucleotide sequence ID" value="NZ_QPJW01000006.1"/>
</dbReference>
<dbReference type="PANTHER" id="PTHR43808:SF31">
    <property type="entry name" value="N-ACETYL-L-CITRULLINE DEACETYLASE"/>
    <property type="match status" value="1"/>
</dbReference>
<keyword evidence="10" id="KW-1185">Reference proteome</keyword>